<dbReference type="Gene3D" id="2.70.9.20">
    <property type="entry name" value="Major capsid protein Vp54"/>
    <property type="match status" value="1"/>
</dbReference>
<dbReference type="Proteomes" id="UP000762676">
    <property type="component" value="Unassembled WGS sequence"/>
</dbReference>
<dbReference type="Gene3D" id="2.70.9.10">
    <property type="entry name" value="Adenovirus Type 2 Hexon, domain 4"/>
    <property type="match status" value="1"/>
</dbReference>
<comment type="caution">
    <text evidence="2">The sequence shown here is derived from an EMBL/GenBank/DDBJ whole genome shotgun (WGS) entry which is preliminary data.</text>
</comment>
<organism evidence="2 3">
    <name type="scientific">Elysia marginata</name>
    <dbReference type="NCBI Taxonomy" id="1093978"/>
    <lineage>
        <taxon>Eukaryota</taxon>
        <taxon>Metazoa</taxon>
        <taxon>Spiralia</taxon>
        <taxon>Lophotrochozoa</taxon>
        <taxon>Mollusca</taxon>
        <taxon>Gastropoda</taxon>
        <taxon>Heterobranchia</taxon>
        <taxon>Euthyneura</taxon>
        <taxon>Panpulmonata</taxon>
        <taxon>Sacoglossa</taxon>
        <taxon>Placobranchoidea</taxon>
        <taxon>Plakobranchidae</taxon>
        <taxon>Elysia</taxon>
    </lineage>
</organism>
<reference evidence="2 3" key="1">
    <citation type="journal article" date="2021" name="Elife">
        <title>Chloroplast acquisition without the gene transfer in kleptoplastic sea slugs, Plakobranchus ocellatus.</title>
        <authorList>
            <person name="Maeda T."/>
            <person name="Takahashi S."/>
            <person name="Yoshida T."/>
            <person name="Shimamura S."/>
            <person name="Takaki Y."/>
            <person name="Nagai Y."/>
            <person name="Toyoda A."/>
            <person name="Suzuki Y."/>
            <person name="Arimoto A."/>
            <person name="Ishii H."/>
            <person name="Satoh N."/>
            <person name="Nishiyama T."/>
            <person name="Hasebe M."/>
            <person name="Maruyama T."/>
            <person name="Minagawa J."/>
            <person name="Obokata J."/>
            <person name="Shigenobu S."/>
        </authorList>
    </citation>
    <scope>NUCLEOTIDE SEQUENCE [LARGE SCALE GENOMIC DNA]</scope>
</reference>
<dbReference type="GO" id="GO:0005198">
    <property type="term" value="F:structural molecule activity"/>
    <property type="evidence" value="ECO:0007669"/>
    <property type="project" value="InterPro"/>
</dbReference>
<accession>A0AAV4GRX7</accession>
<evidence type="ECO:0000313" key="2">
    <source>
        <dbReference type="EMBL" id="GFR88309.1"/>
    </source>
</evidence>
<dbReference type="SUPFAM" id="SSF49749">
    <property type="entry name" value="Group II dsDNA viruses VP"/>
    <property type="match status" value="2"/>
</dbReference>
<dbReference type="InterPro" id="IPR016112">
    <property type="entry name" value="VP_dsDNA_II"/>
</dbReference>
<name>A0AAV4GRX7_9GAST</name>
<dbReference type="AlphaFoldDB" id="A0AAV4GRX7"/>
<evidence type="ECO:0000313" key="3">
    <source>
        <dbReference type="Proteomes" id="UP000762676"/>
    </source>
</evidence>
<dbReference type="EMBL" id="BMAT01005152">
    <property type="protein sequence ID" value="GFR88309.1"/>
    <property type="molecule type" value="Genomic_DNA"/>
</dbReference>
<sequence length="648" mass="72287">MSAGGVFKLIANDGKADRMIMATSLINQRIKDITSARKRAGKTDSTPTLVDLERTHILFVNAHFKPFAAIGYEYNKVRPQSGNPSLGNSITFSIPQFGDFFHDMVGRQTLSSFHSSLQAVPTAGQAGFPRNNHDWDNSTALPHTTYSLVDAFGRECGTGEKFRNLVRYCEYPGERLYQSVKFDVNGNPLDEYTDSTINMLRKFTIGADKLVGYKRLVGQEVYREGFSGPKLCAGADSHNDGSQPFTTLSEGVPTVPQRSVTPVSLSMDTFVTQGFPDNAWDCSLGTPAINHTNPGGASSQGTSGYQAVVRECLWAVDGPQTPKYEQPQLEIWNKLRFWFNDDARLSIASVSIPFGQRFITIDLAAQQLLAFEFPGLYVRQVTDKKTSEETLYRTVSYRPWISPGSLSEITLSRMELYVNNIFVNPEIHDIFIKRIGFSLIRVYRQHRTSSNAVGHDCRLLSSLKWPIEYMFVGLRPAWNTSSQNPQQWRDWHRMSKVNDLICGDYNTIESGITEGKNAPGETFRASKVVPNSWVKDLKTVDTMSLTAHGINIHDAFPDVFFNAYVPFHYGGPAIVTPSDEGALMVNFALYPKSYQPSGHLNVSRAREFFLHWTTSYVNASSPADLLAIAVAINFLLITDGSAVLRYST</sequence>
<dbReference type="InterPro" id="IPR038519">
    <property type="entry name" value="MCP_C_sf"/>
</dbReference>
<feature type="domain" description="Major capsid protein C-terminal" evidence="1">
    <location>
        <begin position="428"/>
        <end position="642"/>
    </location>
</feature>
<protein>
    <submittedName>
        <fullName evidence="2">Major capsid protein p72</fullName>
    </submittedName>
</protein>
<gene>
    <name evidence="2" type="ORF">ElyMa_002514100</name>
</gene>
<proteinExistence type="predicted"/>
<dbReference type="InterPro" id="IPR007542">
    <property type="entry name" value="MCP_C"/>
</dbReference>
<evidence type="ECO:0000259" key="1">
    <source>
        <dbReference type="Pfam" id="PF04451"/>
    </source>
</evidence>
<keyword evidence="3" id="KW-1185">Reference proteome</keyword>
<dbReference type="Pfam" id="PF04451">
    <property type="entry name" value="Capsid_NCLDV"/>
    <property type="match status" value="1"/>
</dbReference>